<protein>
    <submittedName>
        <fullName evidence="3">UPF0145 domain protein</fullName>
    </submittedName>
</protein>
<evidence type="ECO:0000313" key="3">
    <source>
        <dbReference type="EMBL" id="KAF2106465.1"/>
    </source>
</evidence>
<comment type="similarity">
    <text evidence="1">Belongs to the UPF0145 family.</text>
</comment>
<evidence type="ECO:0000313" key="4">
    <source>
        <dbReference type="Proteomes" id="UP000799770"/>
    </source>
</evidence>
<dbReference type="Pfam" id="PF01906">
    <property type="entry name" value="YbjQ_1"/>
    <property type="match status" value="1"/>
</dbReference>
<name>A0A6A5YHD4_9PLEO</name>
<dbReference type="EMBL" id="ML977362">
    <property type="protein sequence ID" value="KAF2106465.1"/>
    <property type="molecule type" value="Genomic_DNA"/>
</dbReference>
<sequence length="143" mass="15375">MAPSRKPSTADTVGSSPPSAFAPKEEPHSFTDTKGILTTTMIDVPGYRVVKVIGTIYGLSVRTRNIGANLVTGLKSNFGGELKFLTRLMSTSRDQAVERLVNEAIARNANAIVAMKFETSDLFNQCVQCAAYGTACIVEKIET</sequence>
<dbReference type="HAMAP" id="MF_00338">
    <property type="entry name" value="UPF0145"/>
    <property type="match status" value="1"/>
</dbReference>
<feature type="region of interest" description="Disordered" evidence="2">
    <location>
        <begin position="1"/>
        <end position="29"/>
    </location>
</feature>
<dbReference type="PANTHER" id="PTHR34068:SF2">
    <property type="entry name" value="UPF0145 PROTEIN SCO3412"/>
    <property type="match status" value="1"/>
</dbReference>
<dbReference type="InterPro" id="IPR035439">
    <property type="entry name" value="UPF0145_dom_sf"/>
</dbReference>
<reference evidence="3" key="1">
    <citation type="journal article" date="2020" name="Stud. Mycol.">
        <title>101 Dothideomycetes genomes: a test case for predicting lifestyles and emergence of pathogens.</title>
        <authorList>
            <person name="Haridas S."/>
            <person name="Albert R."/>
            <person name="Binder M."/>
            <person name="Bloem J."/>
            <person name="Labutti K."/>
            <person name="Salamov A."/>
            <person name="Andreopoulos B."/>
            <person name="Baker S."/>
            <person name="Barry K."/>
            <person name="Bills G."/>
            <person name="Bluhm B."/>
            <person name="Cannon C."/>
            <person name="Castanera R."/>
            <person name="Culley D."/>
            <person name="Daum C."/>
            <person name="Ezra D."/>
            <person name="Gonzalez J."/>
            <person name="Henrissat B."/>
            <person name="Kuo A."/>
            <person name="Liang C."/>
            <person name="Lipzen A."/>
            <person name="Lutzoni F."/>
            <person name="Magnuson J."/>
            <person name="Mondo S."/>
            <person name="Nolan M."/>
            <person name="Ohm R."/>
            <person name="Pangilinan J."/>
            <person name="Park H.-J."/>
            <person name="Ramirez L."/>
            <person name="Alfaro M."/>
            <person name="Sun H."/>
            <person name="Tritt A."/>
            <person name="Yoshinaga Y."/>
            <person name="Zwiers L.-H."/>
            <person name="Turgeon B."/>
            <person name="Goodwin S."/>
            <person name="Spatafora J."/>
            <person name="Crous P."/>
            <person name="Grigoriev I."/>
        </authorList>
    </citation>
    <scope>NUCLEOTIDE SEQUENCE</scope>
    <source>
        <strain evidence="3">CBS 627.86</strain>
    </source>
</reference>
<dbReference type="OrthoDB" id="68104at2759"/>
<proteinExistence type="inferred from homology"/>
<dbReference type="AlphaFoldDB" id="A0A6A5YHD4"/>
<dbReference type="Proteomes" id="UP000799770">
    <property type="component" value="Unassembled WGS sequence"/>
</dbReference>
<gene>
    <name evidence="3" type="ORF">BDV96DRAFT_507828</name>
</gene>
<dbReference type="PANTHER" id="PTHR34068">
    <property type="entry name" value="UPF0145 PROTEIN YBJQ"/>
    <property type="match status" value="1"/>
</dbReference>
<dbReference type="SUPFAM" id="SSF117782">
    <property type="entry name" value="YbjQ-like"/>
    <property type="match status" value="1"/>
</dbReference>
<evidence type="ECO:0000256" key="1">
    <source>
        <dbReference type="ARBA" id="ARBA00010751"/>
    </source>
</evidence>
<dbReference type="InterPro" id="IPR002765">
    <property type="entry name" value="UPF0145_YbjQ-like"/>
</dbReference>
<dbReference type="Gene3D" id="3.30.110.70">
    <property type="entry name" value="Hypothetical protein apc22750. Chain B"/>
    <property type="match status" value="1"/>
</dbReference>
<evidence type="ECO:0000256" key="2">
    <source>
        <dbReference type="SAM" id="MobiDB-lite"/>
    </source>
</evidence>
<organism evidence="3 4">
    <name type="scientific">Lophiotrema nucula</name>
    <dbReference type="NCBI Taxonomy" id="690887"/>
    <lineage>
        <taxon>Eukaryota</taxon>
        <taxon>Fungi</taxon>
        <taxon>Dikarya</taxon>
        <taxon>Ascomycota</taxon>
        <taxon>Pezizomycotina</taxon>
        <taxon>Dothideomycetes</taxon>
        <taxon>Pleosporomycetidae</taxon>
        <taxon>Pleosporales</taxon>
        <taxon>Lophiotremataceae</taxon>
        <taxon>Lophiotrema</taxon>
    </lineage>
</organism>
<keyword evidence="4" id="KW-1185">Reference proteome</keyword>
<accession>A0A6A5YHD4</accession>
<feature type="compositionally biased region" description="Polar residues" evidence="2">
    <location>
        <begin position="1"/>
        <end position="18"/>
    </location>
</feature>